<dbReference type="GO" id="GO:0009245">
    <property type="term" value="P:lipid A biosynthetic process"/>
    <property type="evidence" value="ECO:0007669"/>
    <property type="project" value="TreeGrafter"/>
</dbReference>
<dbReference type="STRING" id="1852522.SAMN06295960_4250"/>
<evidence type="ECO:0000313" key="6">
    <source>
        <dbReference type="Proteomes" id="UP000193834"/>
    </source>
</evidence>
<organism evidence="5 6">
    <name type="scientific">Paenibacillus aquistagni</name>
    <dbReference type="NCBI Taxonomy" id="1852522"/>
    <lineage>
        <taxon>Bacteria</taxon>
        <taxon>Bacillati</taxon>
        <taxon>Bacillota</taxon>
        <taxon>Bacilli</taxon>
        <taxon>Bacillales</taxon>
        <taxon>Paenibacillaceae</taxon>
        <taxon>Paenibacillus</taxon>
    </lineage>
</organism>
<dbReference type="Pfam" id="PF00149">
    <property type="entry name" value="Metallophos"/>
    <property type="match status" value="1"/>
</dbReference>
<protein>
    <recommendedName>
        <fullName evidence="4">Calcineurin-like phosphoesterase domain-containing protein</fullName>
    </recommendedName>
</protein>
<keyword evidence="3" id="KW-0472">Membrane</keyword>
<keyword evidence="2" id="KW-0378">Hydrolase</keyword>
<evidence type="ECO:0000256" key="1">
    <source>
        <dbReference type="ARBA" id="ARBA00022723"/>
    </source>
</evidence>
<dbReference type="Proteomes" id="UP000193834">
    <property type="component" value="Unassembled WGS sequence"/>
</dbReference>
<evidence type="ECO:0000256" key="3">
    <source>
        <dbReference type="SAM" id="Phobius"/>
    </source>
</evidence>
<sequence>MLKIPERKHSTAVVYSSAKEDEPGKRKMSRRTFILSLIGGAVAVPAVLGSYARWLEPAWLQDRELTCYLDRLPPSFDGLRIAHISDLHYRNQGGIGEVERLLERVLAKQPDIICLTGDAVDRRLDNRTSESEFVRVLSRFRAPLGQYAVLGNHDYSRGEDLATRLLHEAGFDVLTNTNRVLEARGAKLALAGIDDALDGSPDLNQALAGIPSGTCCVLLAHEPDVADWTLGHEVDIQLSGHSHGGQMRVPFIGPVLLPQLGEKYPDGKYILSRQASDAPLHTPLTLYTSRGSGTSLLPLRFYCPPEWTMITLRVVAV</sequence>
<dbReference type="InterPro" id="IPR029052">
    <property type="entry name" value="Metallo-depent_PP-like"/>
</dbReference>
<keyword evidence="1" id="KW-0479">Metal-binding</keyword>
<gene>
    <name evidence="5" type="ORF">SAMN06295960_4250</name>
</gene>
<dbReference type="PANTHER" id="PTHR31302:SF31">
    <property type="entry name" value="PHOSPHODIESTERASE YAEI"/>
    <property type="match status" value="1"/>
</dbReference>
<name>A0A1X7LSY0_9BACL</name>
<dbReference type="GO" id="GO:0016020">
    <property type="term" value="C:membrane"/>
    <property type="evidence" value="ECO:0007669"/>
    <property type="project" value="GOC"/>
</dbReference>
<dbReference type="PANTHER" id="PTHR31302">
    <property type="entry name" value="TRANSMEMBRANE PROTEIN WITH METALLOPHOSPHOESTERASE DOMAIN-RELATED"/>
    <property type="match status" value="1"/>
</dbReference>
<keyword evidence="3" id="KW-0812">Transmembrane</keyword>
<dbReference type="GO" id="GO:0008758">
    <property type="term" value="F:UDP-2,3-diacylglucosamine hydrolase activity"/>
    <property type="evidence" value="ECO:0007669"/>
    <property type="project" value="TreeGrafter"/>
</dbReference>
<proteinExistence type="predicted"/>
<keyword evidence="3" id="KW-1133">Transmembrane helix</keyword>
<dbReference type="EMBL" id="FXAZ01000007">
    <property type="protein sequence ID" value="SMG56770.1"/>
    <property type="molecule type" value="Genomic_DNA"/>
</dbReference>
<dbReference type="AlphaFoldDB" id="A0A1X7LSY0"/>
<feature type="domain" description="Calcineurin-like phosphoesterase" evidence="4">
    <location>
        <begin position="79"/>
        <end position="244"/>
    </location>
</feature>
<dbReference type="GO" id="GO:0046872">
    <property type="term" value="F:metal ion binding"/>
    <property type="evidence" value="ECO:0007669"/>
    <property type="project" value="UniProtKB-KW"/>
</dbReference>
<keyword evidence="6" id="KW-1185">Reference proteome</keyword>
<dbReference type="InterPro" id="IPR051158">
    <property type="entry name" value="Metallophosphoesterase_sf"/>
</dbReference>
<dbReference type="CDD" id="cd07385">
    <property type="entry name" value="MPP_YkuE_C"/>
    <property type="match status" value="1"/>
</dbReference>
<dbReference type="InterPro" id="IPR004843">
    <property type="entry name" value="Calcineurin-like_PHP"/>
</dbReference>
<reference evidence="5 6" key="1">
    <citation type="submission" date="2017-04" db="EMBL/GenBank/DDBJ databases">
        <authorList>
            <person name="Afonso C.L."/>
            <person name="Miller P.J."/>
            <person name="Scott M.A."/>
            <person name="Spackman E."/>
            <person name="Goraichik I."/>
            <person name="Dimitrov K.M."/>
            <person name="Suarez D.L."/>
            <person name="Swayne D.E."/>
        </authorList>
    </citation>
    <scope>NUCLEOTIDE SEQUENCE [LARGE SCALE GENOMIC DNA]</scope>
    <source>
        <strain evidence="5 6">11</strain>
    </source>
</reference>
<dbReference type="Gene3D" id="3.60.21.10">
    <property type="match status" value="1"/>
</dbReference>
<evidence type="ECO:0000259" key="4">
    <source>
        <dbReference type="Pfam" id="PF00149"/>
    </source>
</evidence>
<evidence type="ECO:0000313" key="5">
    <source>
        <dbReference type="EMBL" id="SMG56770.1"/>
    </source>
</evidence>
<feature type="transmembrane region" description="Helical" evidence="3">
    <location>
        <begin position="33"/>
        <end position="54"/>
    </location>
</feature>
<evidence type="ECO:0000256" key="2">
    <source>
        <dbReference type="ARBA" id="ARBA00022801"/>
    </source>
</evidence>
<dbReference type="SUPFAM" id="SSF56300">
    <property type="entry name" value="Metallo-dependent phosphatases"/>
    <property type="match status" value="1"/>
</dbReference>
<dbReference type="RefSeq" id="WP_244903519.1">
    <property type="nucleotide sequence ID" value="NZ_FXAZ01000007.1"/>
</dbReference>
<accession>A0A1X7LSY0</accession>